<sequence length="76" mass="8570">MYVSQVWNASLLSVIRMLCDKSKNGCTTIEEIKVNYLPATQNGVLHGCVVTFDDDLRVFQQEKLIIIDGNTIKPIQ</sequence>
<protein>
    <submittedName>
        <fullName evidence="1">Uncharacterized protein</fullName>
    </submittedName>
</protein>
<accession>A0A645GG13</accession>
<name>A0A645GG13_9ZZZZ</name>
<comment type="caution">
    <text evidence="1">The sequence shown here is derived from an EMBL/GenBank/DDBJ whole genome shotgun (WGS) entry which is preliminary data.</text>
</comment>
<dbReference type="EMBL" id="VSSQ01075187">
    <property type="protein sequence ID" value="MPN25857.1"/>
    <property type="molecule type" value="Genomic_DNA"/>
</dbReference>
<gene>
    <name evidence="1" type="ORF">SDC9_173275</name>
</gene>
<dbReference type="AlphaFoldDB" id="A0A645GG13"/>
<reference evidence="1" key="1">
    <citation type="submission" date="2019-08" db="EMBL/GenBank/DDBJ databases">
        <authorList>
            <person name="Kucharzyk K."/>
            <person name="Murdoch R.W."/>
            <person name="Higgins S."/>
            <person name="Loffler F."/>
        </authorList>
    </citation>
    <scope>NUCLEOTIDE SEQUENCE</scope>
</reference>
<organism evidence="1">
    <name type="scientific">bioreactor metagenome</name>
    <dbReference type="NCBI Taxonomy" id="1076179"/>
    <lineage>
        <taxon>unclassified sequences</taxon>
        <taxon>metagenomes</taxon>
        <taxon>ecological metagenomes</taxon>
    </lineage>
</organism>
<evidence type="ECO:0000313" key="1">
    <source>
        <dbReference type="EMBL" id="MPN25857.1"/>
    </source>
</evidence>
<proteinExistence type="predicted"/>